<dbReference type="PANTHER" id="PTHR43736:SF1">
    <property type="entry name" value="DIHYDRONEOPTERIN TRIPHOSPHATE DIPHOSPHATASE"/>
    <property type="match status" value="1"/>
</dbReference>
<sequence length="146" mass="15398">MTALPPRAPERPVPAVLAVVLRGADVLLVQRANPPDAGLWGFPGGKIDAGETLHAAALRELREETGVEAAAPRVLTAVDVLEHDATGALRWHFVLIAVRCTWVSGTPVAADDALDARWVPLESLGQPGLPLSRDVARIAREAAARA</sequence>
<gene>
    <name evidence="5" type="ORF">FDP22_24030</name>
</gene>
<dbReference type="EMBL" id="CP040824">
    <property type="protein sequence ID" value="QDL94933.1"/>
    <property type="molecule type" value="Genomic_DNA"/>
</dbReference>
<evidence type="ECO:0000256" key="1">
    <source>
        <dbReference type="ARBA" id="ARBA00001946"/>
    </source>
</evidence>
<dbReference type="RefSeq" id="WP_138579061.1">
    <property type="nucleotide sequence ID" value="NZ_CP040824.1"/>
</dbReference>
<dbReference type="PROSITE" id="PS51462">
    <property type="entry name" value="NUDIX"/>
    <property type="match status" value="1"/>
</dbReference>
<comment type="cofactor">
    <cofactor evidence="1">
        <name>Mg(2+)</name>
        <dbReference type="ChEBI" id="CHEBI:18420"/>
    </cofactor>
</comment>
<keyword evidence="5" id="KW-0614">Plasmid</keyword>
<evidence type="ECO:0000313" key="6">
    <source>
        <dbReference type="Proteomes" id="UP000305888"/>
    </source>
</evidence>
<keyword evidence="2 3" id="KW-0378">Hydrolase</keyword>
<dbReference type="AlphaFoldDB" id="A0A5B8G6Z0"/>
<dbReference type="KEGG" id="ppru:FDP22_24030"/>
<name>A0A5B8G6Z0_9RHOB</name>
<dbReference type="Pfam" id="PF00293">
    <property type="entry name" value="NUDIX"/>
    <property type="match status" value="1"/>
</dbReference>
<feature type="domain" description="Nudix hydrolase" evidence="4">
    <location>
        <begin position="11"/>
        <end position="143"/>
    </location>
</feature>
<accession>A0A5B8G6Z0</accession>
<dbReference type="PANTHER" id="PTHR43736">
    <property type="entry name" value="ADP-RIBOSE PYROPHOSPHATASE"/>
    <property type="match status" value="1"/>
</dbReference>
<dbReference type="PROSITE" id="PS00893">
    <property type="entry name" value="NUDIX_BOX"/>
    <property type="match status" value="1"/>
</dbReference>
<dbReference type="GO" id="GO:0016787">
    <property type="term" value="F:hydrolase activity"/>
    <property type="evidence" value="ECO:0007669"/>
    <property type="project" value="UniProtKB-KW"/>
</dbReference>
<evidence type="ECO:0000256" key="3">
    <source>
        <dbReference type="RuleBase" id="RU003476"/>
    </source>
</evidence>
<proteinExistence type="inferred from homology"/>
<dbReference type="CDD" id="cd04673">
    <property type="entry name" value="NUDIX_ADPRase"/>
    <property type="match status" value="1"/>
</dbReference>
<protein>
    <submittedName>
        <fullName evidence="5">NUDIX domain-containing protein</fullName>
    </submittedName>
</protein>
<dbReference type="InterPro" id="IPR020084">
    <property type="entry name" value="NUDIX_hydrolase_CS"/>
</dbReference>
<dbReference type="InterPro" id="IPR015797">
    <property type="entry name" value="NUDIX_hydrolase-like_dom_sf"/>
</dbReference>
<reference evidence="5 6" key="1">
    <citation type="submission" date="2019-06" db="EMBL/GenBank/DDBJ databases">
        <title>Genome sequence of Rhodobacteraceae bacterium D4M1.</title>
        <authorList>
            <person name="Cao J."/>
        </authorList>
    </citation>
    <scope>NUCLEOTIDE SEQUENCE [LARGE SCALE GENOMIC DNA]</scope>
    <source>
        <strain evidence="5 6">D4M1</strain>
        <plasmid evidence="6">pd4m1f</plasmid>
    </source>
</reference>
<dbReference type="Proteomes" id="UP000305888">
    <property type="component" value="Plasmid pD4M1F"/>
</dbReference>
<evidence type="ECO:0000256" key="2">
    <source>
        <dbReference type="ARBA" id="ARBA00022801"/>
    </source>
</evidence>
<dbReference type="OrthoDB" id="9761969at2"/>
<dbReference type="InterPro" id="IPR020476">
    <property type="entry name" value="Nudix_hydrolase"/>
</dbReference>
<evidence type="ECO:0000259" key="4">
    <source>
        <dbReference type="PROSITE" id="PS51462"/>
    </source>
</evidence>
<dbReference type="InterPro" id="IPR000086">
    <property type="entry name" value="NUDIX_hydrolase_dom"/>
</dbReference>
<dbReference type="PRINTS" id="PR00502">
    <property type="entry name" value="NUDIXFAMILY"/>
</dbReference>
<evidence type="ECO:0000313" key="5">
    <source>
        <dbReference type="EMBL" id="QDL94933.1"/>
    </source>
</evidence>
<comment type="similarity">
    <text evidence="3">Belongs to the Nudix hydrolase family.</text>
</comment>
<organism evidence="5 6">
    <name type="scientific">Paroceanicella profunda</name>
    <dbReference type="NCBI Taxonomy" id="2579971"/>
    <lineage>
        <taxon>Bacteria</taxon>
        <taxon>Pseudomonadati</taxon>
        <taxon>Pseudomonadota</taxon>
        <taxon>Alphaproteobacteria</taxon>
        <taxon>Rhodobacterales</taxon>
        <taxon>Paracoccaceae</taxon>
        <taxon>Paroceanicella</taxon>
    </lineage>
</organism>
<dbReference type="SUPFAM" id="SSF55811">
    <property type="entry name" value="Nudix"/>
    <property type="match status" value="1"/>
</dbReference>
<keyword evidence="6" id="KW-1185">Reference proteome</keyword>
<dbReference type="Gene3D" id="3.90.79.10">
    <property type="entry name" value="Nucleoside Triphosphate Pyrophosphohydrolase"/>
    <property type="match status" value="1"/>
</dbReference>
<geneLocation type="plasmid" evidence="6">
    <name>pd4m1f</name>
</geneLocation>